<dbReference type="Pfam" id="PF02221">
    <property type="entry name" value="E1_DerP2_DerF2"/>
    <property type="match status" value="1"/>
</dbReference>
<evidence type="ECO:0000313" key="6">
    <source>
        <dbReference type="EMBL" id="WOA03679.1"/>
    </source>
</evidence>
<dbReference type="InterPro" id="IPR003172">
    <property type="entry name" value="ML_dom"/>
</dbReference>
<keyword evidence="4" id="KW-0732">Signal</keyword>
<sequence>MGGFLLVLMFVSLFASMECDVMPFTACESGNPPITVSIDPCGESTYIKDIGCIFKQGTKVKVQAPFIAPFTSGSLETIASATFRGHEIPFPDSGSNACSYIVPSCPIMEGRMNILNYNFEILKYYPTGEMDVKFMIRDRRTKKVAACAKTTVIIVESN</sequence>
<dbReference type="SMART" id="SM00737">
    <property type="entry name" value="ML"/>
    <property type="match status" value="1"/>
</dbReference>
<feature type="chain" id="PRO_5041661433" evidence="4">
    <location>
        <begin position="20"/>
        <end position="158"/>
    </location>
</feature>
<evidence type="ECO:0000256" key="4">
    <source>
        <dbReference type="SAM" id="SignalP"/>
    </source>
</evidence>
<evidence type="ECO:0000256" key="3">
    <source>
        <dbReference type="ARBA" id="ARBA00022525"/>
    </source>
</evidence>
<keyword evidence="3" id="KW-0964">Secreted</keyword>
<name>A0AA96YJR6_PARAW</name>
<gene>
    <name evidence="6" type="primary">NPC2-4</name>
</gene>
<reference evidence="6" key="1">
    <citation type="submission" date="2023-10" db="EMBL/GenBank/DDBJ databases">
        <authorList>
            <person name="Zhao M."/>
            <person name="Li R."/>
        </authorList>
    </citation>
    <scope>NUCLEOTIDE SEQUENCE</scope>
</reference>
<comment type="similarity">
    <text evidence="2">Belongs to the NPC2 family.</text>
</comment>
<protein>
    <submittedName>
        <fullName evidence="6">NPC intracellular cholesterol transporter 2-like protein</fullName>
    </submittedName>
</protein>
<accession>A0AA96YJR6</accession>
<dbReference type="AlphaFoldDB" id="A0AA96YJR6"/>
<evidence type="ECO:0000256" key="1">
    <source>
        <dbReference type="ARBA" id="ARBA00004613"/>
    </source>
</evidence>
<dbReference type="EMBL" id="OR671211">
    <property type="protein sequence ID" value="WOA03679.1"/>
    <property type="molecule type" value="mRNA"/>
</dbReference>
<feature type="domain" description="MD-2-related lipid-recognition" evidence="5">
    <location>
        <begin position="24"/>
        <end position="152"/>
    </location>
</feature>
<organism evidence="6">
    <name type="scientific">Pardosa astrigera</name>
    <name type="common">Wolf spider</name>
    <dbReference type="NCBI Taxonomy" id="317848"/>
    <lineage>
        <taxon>Eukaryota</taxon>
        <taxon>Metazoa</taxon>
        <taxon>Ecdysozoa</taxon>
        <taxon>Arthropoda</taxon>
        <taxon>Chelicerata</taxon>
        <taxon>Arachnida</taxon>
        <taxon>Araneae</taxon>
        <taxon>Araneomorphae</taxon>
        <taxon>Entelegynae</taxon>
        <taxon>Lycosoidea</taxon>
        <taxon>Lycosidae</taxon>
        <taxon>Pardosa</taxon>
    </lineage>
</organism>
<dbReference type="FunFam" id="2.60.40.770:FF:000001">
    <property type="entry name" value="NPC intracellular cholesterol transporter 2"/>
    <property type="match status" value="1"/>
</dbReference>
<dbReference type="Gene3D" id="2.60.40.770">
    <property type="match status" value="1"/>
</dbReference>
<evidence type="ECO:0000259" key="5">
    <source>
        <dbReference type="SMART" id="SM00737"/>
    </source>
</evidence>
<dbReference type="GO" id="GO:0005576">
    <property type="term" value="C:extracellular region"/>
    <property type="evidence" value="ECO:0007669"/>
    <property type="project" value="UniProtKB-SubCell"/>
</dbReference>
<dbReference type="InterPro" id="IPR014756">
    <property type="entry name" value="Ig_E-set"/>
</dbReference>
<dbReference type="SUPFAM" id="SSF81296">
    <property type="entry name" value="E set domains"/>
    <property type="match status" value="1"/>
</dbReference>
<comment type="subcellular location">
    <subcellularLocation>
        <location evidence="1">Secreted</location>
    </subcellularLocation>
</comment>
<evidence type="ECO:0000256" key="2">
    <source>
        <dbReference type="ARBA" id="ARBA00006370"/>
    </source>
</evidence>
<feature type="signal peptide" evidence="4">
    <location>
        <begin position="1"/>
        <end position="19"/>
    </location>
</feature>
<proteinExistence type="evidence at transcript level"/>